<dbReference type="EMBL" id="FTLG01000036">
    <property type="protein sequence ID" value="SIP71977.1"/>
    <property type="molecule type" value="Genomic_DNA"/>
</dbReference>
<keyword evidence="3 5" id="KW-0574">Periplasm</keyword>
<dbReference type="PROSITE" id="PS51318">
    <property type="entry name" value="TAT"/>
    <property type="match status" value="1"/>
</dbReference>
<dbReference type="GO" id="GO:0032153">
    <property type="term" value="C:cell division site"/>
    <property type="evidence" value="ECO:0007669"/>
    <property type="project" value="UniProtKB-UniRule"/>
</dbReference>
<evidence type="ECO:0000313" key="9">
    <source>
        <dbReference type="Proteomes" id="UP000196435"/>
    </source>
</evidence>
<dbReference type="InterPro" id="IPR008972">
    <property type="entry name" value="Cupredoxin"/>
</dbReference>
<accession>A0A1N6MT03</accession>
<evidence type="ECO:0000256" key="4">
    <source>
        <dbReference type="ARBA" id="ARBA00023306"/>
    </source>
</evidence>
<dbReference type="InterPro" id="IPR006311">
    <property type="entry name" value="TAT_signal"/>
</dbReference>
<comment type="similarity">
    <text evidence="5">Belongs to the FtsP family.</text>
</comment>
<dbReference type="SUPFAM" id="SSF49503">
    <property type="entry name" value="Cupredoxins"/>
    <property type="match status" value="3"/>
</dbReference>
<dbReference type="AlphaFoldDB" id="A0A1N6MT03"/>
<gene>
    <name evidence="8" type="primary">sufI</name>
    <name evidence="5" type="synonym">ftsP</name>
    <name evidence="8" type="ORF">XIS1_1300032</name>
</gene>
<dbReference type="InterPro" id="IPR045087">
    <property type="entry name" value="Cu-oxidase_fam"/>
</dbReference>
<evidence type="ECO:0000259" key="6">
    <source>
        <dbReference type="Pfam" id="PF07731"/>
    </source>
</evidence>
<dbReference type="GO" id="GO:0043093">
    <property type="term" value="P:FtsZ-dependent cytokinesis"/>
    <property type="evidence" value="ECO:0007669"/>
    <property type="project" value="UniProtKB-UniRule"/>
</dbReference>
<dbReference type="PANTHER" id="PTHR48267">
    <property type="entry name" value="CUPREDOXIN SUPERFAMILY PROTEIN"/>
    <property type="match status" value="1"/>
</dbReference>
<sequence>MDKHSIWAAILSFRGAYSCRGENMSLSRRQFIQASGLAVCLGVLPFAVQADKGQQIALPIPPLLESRGGQPLFLALQRASWSFDGQNKASVWGINGLYLGPTIRVRKGDNVKLIYSNRLSEPVSMTVSGLQVPGTLMGGASRLISAHGSWSPVIPINQPAATCWYHANTPNRMAEQVYAGLAGMWLVEDESSRTLPLPINYGVDDFPVILQDKRLDNFGTPRYDKVSASQGFLGNTLVINGVENPFIEVAKGWIRLRLLNAANARRFQLQLSDGRPFYMIATDQGLLPAPIAVQTLSLAPGERREVLIDMSKAESVVITAGESAGMIDRLKGLFEPSNKLHSTNVLTIKSGGLLPLVTEALPSQLVADTTDIDSSIRTRQIVLGDETQGINGALLNPNRIDTNSYQGAWERWVVTTSIPQPFHIEGVRFKVINHNGVRPEPQDYGWKDTVWVDGRTELLVNMMQPSYKRYPFMYYSQILEWADRGVAGQLVVTPAGM</sequence>
<name>A0A1N6MT03_9GAMM</name>
<feature type="domain" description="Plastocyanin-like" evidence="7">
    <location>
        <begin position="77"/>
        <end position="191"/>
    </location>
</feature>
<dbReference type="InterPro" id="IPR026589">
    <property type="entry name" value="FtsP"/>
</dbReference>
<dbReference type="PANTHER" id="PTHR48267:SF1">
    <property type="entry name" value="BILIRUBIN OXIDASE"/>
    <property type="match status" value="1"/>
</dbReference>
<proteinExistence type="inferred from homology"/>
<dbReference type="Proteomes" id="UP000196435">
    <property type="component" value="Unassembled WGS sequence"/>
</dbReference>
<dbReference type="NCBIfam" id="NF008135">
    <property type="entry name" value="PRK10883.1"/>
    <property type="match status" value="1"/>
</dbReference>
<comment type="function">
    <text evidence="5">Cell division protein that is required for growth during stress conditions. May be involved in protecting or stabilizing the divisomal assembly under conditions of stress.</text>
</comment>
<evidence type="ECO:0000256" key="5">
    <source>
        <dbReference type="HAMAP-Rule" id="MF_00915"/>
    </source>
</evidence>
<dbReference type="GO" id="GO:0005507">
    <property type="term" value="F:copper ion binding"/>
    <property type="evidence" value="ECO:0007669"/>
    <property type="project" value="InterPro"/>
</dbReference>
<dbReference type="InterPro" id="IPR011706">
    <property type="entry name" value="Cu-oxidase_C"/>
</dbReference>
<dbReference type="InterPro" id="IPR019546">
    <property type="entry name" value="TAT_signal_bac_arc"/>
</dbReference>
<organism evidence="8 9">
    <name type="scientific">Xenorhabdus innexi</name>
    <dbReference type="NCBI Taxonomy" id="290109"/>
    <lineage>
        <taxon>Bacteria</taxon>
        <taxon>Pseudomonadati</taxon>
        <taxon>Pseudomonadota</taxon>
        <taxon>Gammaproteobacteria</taxon>
        <taxon>Enterobacterales</taxon>
        <taxon>Morganellaceae</taxon>
        <taxon>Xenorhabdus</taxon>
    </lineage>
</organism>
<dbReference type="InterPro" id="IPR011707">
    <property type="entry name" value="Cu-oxidase-like_N"/>
</dbReference>
<feature type="domain" description="Plastocyanin-like" evidence="6">
    <location>
        <begin position="383"/>
        <end position="494"/>
    </location>
</feature>
<keyword evidence="1 5" id="KW-0132">Cell division</keyword>
<protein>
    <recommendedName>
        <fullName evidence="5">Cell division protein FtsP</fullName>
    </recommendedName>
</protein>
<evidence type="ECO:0000313" key="8">
    <source>
        <dbReference type="EMBL" id="SIP71977.1"/>
    </source>
</evidence>
<dbReference type="GO" id="GO:0016491">
    <property type="term" value="F:oxidoreductase activity"/>
    <property type="evidence" value="ECO:0007669"/>
    <property type="project" value="InterPro"/>
</dbReference>
<evidence type="ECO:0000256" key="3">
    <source>
        <dbReference type="ARBA" id="ARBA00022764"/>
    </source>
</evidence>
<evidence type="ECO:0000256" key="1">
    <source>
        <dbReference type="ARBA" id="ARBA00022618"/>
    </source>
</evidence>
<dbReference type="HAMAP" id="MF_00915">
    <property type="entry name" value="FtsP"/>
    <property type="match status" value="1"/>
</dbReference>
<dbReference type="CDD" id="cd13867">
    <property type="entry name" value="CuRO_2_CueO_FtsP"/>
    <property type="match status" value="1"/>
</dbReference>
<dbReference type="Pfam" id="PF07731">
    <property type="entry name" value="Cu-oxidase_2"/>
    <property type="match status" value="1"/>
</dbReference>
<keyword evidence="4 5" id="KW-0131">Cell cycle</keyword>
<dbReference type="Gene3D" id="2.60.40.420">
    <property type="entry name" value="Cupredoxins - blue copper proteins"/>
    <property type="match status" value="3"/>
</dbReference>
<dbReference type="NCBIfam" id="TIGR01409">
    <property type="entry name" value="TAT_signal_seq"/>
    <property type="match status" value="1"/>
</dbReference>
<evidence type="ECO:0000256" key="2">
    <source>
        <dbReference type="ARBA" id="ARBA00022729"/>
    </source>
</evidence>
<dbReference type="GO" id="GO:0030288">
    <property type="term" value="C:outer membrane-bounded periplasmic space"/>
    <property type="evidence" value="ECO:0007669"/>
    <property type="project" value="UniProtKB-UniRule"/>
</dbReference>
<keyword evidence="2" id="KW-0732">Signal</keyword>
<reference evidence="9" key="1">
    <citation type="submission" date="2016-12" db="EMBL/GenBank/DDBJ databases">
        <authorList>
            <person name="Gaudriault S."/>
        </authorList>
    </citation>
    <scope>NUCLEOTIDE SEQUENCE [LARGE SCALE GENOMIC DNA]</scope>
    <source>
        <strain evidence="9">HGB1681 (deposited as PTA-6826 in the American Type Culture Collection)</strain>
    </source>
</reference>
<comment type="subcellular location">
    <subcellularLocation>
        <location evidence="5">Periplasm</location>
    </subcellularLocation>
    <text evidence="5">Localizes to the division septum.</text>
</comment>
<dbReference type="Pfam" id="PF07732">
    <property type="entry name" value="Cu-oxidase_3"/>
    <property type="match status" value="1"/>
</dbReference>
<evidence type="ECO:0000259" key="7">
    <source>
        <dbReference type="Pfam" id="PF07732"/>
    </source>
</evidence>